<dbReference type="EMBL" id="KD034330">
    <property type="protein sequence ID" value="EMS66202.1"/>
    <property type="molecule type" value="Genomic_DNA"/>
</dbReference>
<accession>M8A1K9</accession>
<reference evidence="2" key="1">
    <citation type="journal article" date="2013" name="Nature">
        <title>Draft genome of the wheat A-genome progenitor Triticum urartu.</title>
        <authorList>
            <person name="Ling H.Q."/>
            <person name="Zhao S."/>
            <person name="Liu D."/>
            <person name="Wang J."/>
            <person name="Sun H."/>
            <person name="Zhang C."/>
            <person name="Fan H."/>
            <person name="Li D."/>
            <person name="Dong L."/>
            <person name="Tao Y."/>
            <person name="Gao C."/>
            <person name="Wu H."/>
            <person name="Li Y."/>
            <person name="Cui Y."/>
            <person name="Guo X."/>
            <person name="Zheng S."/>
            <person name="Wang B."/>
            <person name="Yu K."/>
            <person name="Liang Q."/>
            <person name="Yang W."/>
            <person name="Lou X."/>
            <person name="Chen J."/>
            <person name="Feng M."/>
            <person name="Jian J."/>
            <person name="Zhang X."/>
            <person name="Luo G."/>
            <person name="Jiang Y."/>
            <person name="Liu J."/>
            <person name="Wang Z."/>
            <person name="Sha Y."/>
            <person name="Zhang B."/>
            <person name="Wu H."/>
            <person name="Tang D."/>
            <person name="Shen Q."/>
            <person name="Xue P."/>
            <person name="Zou S."/>
            <person name="Wang X."/>
            <person name="Liu X."/>
            <person name="Wang F."/>
            <person name="Yang Y."/>
            <person name="An X."/>
            <person name="Dong Z."/>
            <person name="Zhang K."/>
            <person name="Zhang X."/>
            <person name="Luo M.C."/>
            <person name="Dvorak J."/>
            <person name="Tong Y."/>
            <person name="Wang J."/>
            <person name="Yang H."/>
            <person name="Li Z."/>
            <person name="Wang D."/>
            <person name="Zhang A."/>
            <person name="Wang J."/>
        </authorList>
    </citation>
    <scope>NUCLEOTIDE SEQUENCE</scope>
</reference>
<name>M8A1K9_TRIUA</name>
<evidence type="ECO:0000256" key="1">
    <source>
        <dbReference type="SAM" id="MobiDB-lite"/>
    </source>
</evidence>
<proteinExistence type="predicted"/>
<dbReference type="AlphaFoldDB" id="M8A1K9"/>
<evidence type="ECO:0000313" key="2">
    <source>
        <dbReference type="EMBL" id="EMS66202.1"/>
    </source>
</evidence>
<feature type="region of interest" description="Disordered" evidence="1">
    <location>
        <begin position="136"/>
        <end position="171"/>
    </location>
</feature>
<organism evidence="2">
    <name type="scientific">Triticum urartu</name>
    <name type="common">Red wild einkorn</name>
    <name type="synonym">Crithodium urartu</name>
    <dbReference type="NCBI Taxonomy" id="4572"/>
    <lineage>
        <taxon>Eukaryota</taxon>
        <taxon>Viridiplantae</taxon>
        <taxon>Streptophyta</taxon>
        <taxon>Embryophyta</taxon>
        <taxon>Tracheophyta</taxon>
        <taxon>Spermatophyta</taxon>
        <taxon>Magnoliopsida</taxon>
        <taxon>Liliopsida</taxon>
        <taxon>Poales</taxon>
        <taxon>Poaceae</taxon>
        <taxon>BOP clade</taxon>
        <taxon>Pooideae</taxon>
        <taxon>Triticodae</taxon>
        <taxon>Triticeae</taxon>
        <taxon>Triticinae</taxon>
        <taxon>Triticum</taxon>
    </lineage>
</organism>
<protein>
    <submittedName>
        <fullName evidence="2">Uncharacterized protein</fullName>
    </submittedName>
</protein>
<gene>
    <name evidence="2" type="ORF">TRIUR3_32146</name>
</gene>
<sequence length="171" mass="19719">MTMVTNLLFTTQGLQERFFKNNAFTKEMALKHRRCWIQPIKARLWVFTLKIKSELVSSNAFNKQRCIRHEVDNEGRTTVHHPRVRAENRLTDMEMVAAGEPQITGSWLRHNLIFDKYVVGVTTRTREVLQGNTTTRVHHIESPPSSSARESHRVSAADDLPLRLVGTRASR</sequence>